<evidence type="ECO:0000259" key="3">
    <source>
        <dbReference type="Pfam" id="PF00823"/>
    </source>
</evidence>
<comment type="similarity">
    <text evidence="1">Belongs to the mycobacterial PPE family.</text>
</comment>
<evidence type="ECO:0000256" key="1">
    <source>
        <dbReference type="ARBA" id="ARBA00010652"/>
    </source>
</evidence>
<dbReference type="Proteomes" id="UP001564760">
    <property type="component" value="Unassembled WGS sequence"/>
</dbReference>
<dbReference type="SUPFAM" id="SSF140459">
    <property type="entry name" value="PE/PPE dimer-like"/>
    <property type="match status" value="1"/>
</dbReference>
<evidence type="ECO:0000313" key="6">
    <source>
        <dbReference type="Proteomes" id="UP001564760"/>
    </source>
</evidence>
<dbReference type="RefSeq" id="WP_369737503.1">
    <property type="nucleotide sequence ID" value="NZ_JBGEDP010000001.1"/>
</dbReference>
<evidence type="ECO:0000313" key="5">
    <source>
        <dbReference type="EMBL" id="MEY8015084.1"/>
    </source>
</evidence>
<dbReference type="InterPro" id="IPR038332">
    <property type="entry name" value="PPE_sf"/>
</dbReference>
<dbReference type="Pfam" id="PF12484">
    <property type="entry name" value="PPE-SVP"/>
    <property type="match status" value="1"/>
</dbReference>
<comment type="caution">
    <text evidence="5">The sequence shown here is derived from an EMBL/GenBank/DDBJ whole genome shotgun (WGS) entry which is preliminary data.</text>
</comment>
<proteinExistence type="inferred from homology"/>
<accession>A0ABV4BXP5</accession>
<protein>
    <submittedName>
        <fullName evidence="5">PPE family protein</fullName>
    </submittedName>
</protein>
<dbReference type="PANTHER" id="PTHR46766:SF1">
    <property type="entry name" value="GLUTAMINE-RICH PROTEIN 2"/>
    <property type="match status" value="1"/>
</dbReference>
<dbReference type="EMBL" id="JBGEDP010000001">
    <property type="protein sequence ID" value="MEY8015084.1"/>
    <property type="molecule type" value="Genomic_DNA"/>
</dbReference>
<evidence type="ECO:0000256" key="2">
    <source>
        <dbReference type="SAM" id="MobiDB-lite"/>
    </source>
</evidence>
<feature type="domain" description="PPE family C-terminal" evidence="4">
    <location>
        <begin position="310"/>
        <end position="375"/>
    </location>
</feature>
<reference evidence="5 6" key="1">
    <citation type="submission" date="2024-08" db="EMBL/GenBank/DDBJ databases">
        <title>Mycobacterium servetensis sp. nov., a novel rapid-growing mycobacterial species recovered from a human patient in Zaragoza, Spain.</title>
        <authorList>
            <person name="Tristancho-Baro A.I."/>
            <person name="Buenestado-Serrano S."/>
            <person name="Garcia De Viedma D."/>
            <person name="Milagro-Beamonte A."/>
            <person name="Burillo N."/>
            <person name="Sanz S."/>
            <person name="Lopez-Calleja A.I."/>
            <person name="Penas-Utrilla D."/>
            <person name="Guardingo M."/>
            <person name="Garcia M.J."/>
            <person name="Vinuelas-Bayon J."/>
        </authorList>
    </citation>
    <scope>NUCLEOTIDE SEQUENCE [LARGE SCALE GENOMIC DNA]</scope>
    <source>
        <strain evidence="6">HUMS_12744610</strain>
    </source>
</reference>
<sequence length="454" mass="45909">MDFGSLPPEINSGLMYTGPGSAPLLAAAASWDALADELDLTATGYASVISELTGIEWAGPSSTTMASAAAPYVEWLQTSSAQAERTAMQAKAAAAAYEVAFAATVPPAVIAANRATLAALVATNFFGQNTPAIMATEAHYAEMWAQDAAAMYTYAGASLSASVLTPFREPPLTTNAAGLDTLTSTVAQAAATVGSNAQTLGANAANALSPSGLLAFLDSNAGALTVQGLGWVNQAVGDTTNVPLGYFTAFYTIGANGFGYWREGLVRGGIAGYTWFEGLGGFNNLSGVGGYLGDLGKTALLGPNVAGLPAAGMAQGYGIGALSVPASWATAAAETHPIALSLAATNANAAPAIAASLPPGVAMQEAMVGTMSGGGAANAVADTHGDGRSGKNRRGKDDKEKDGERTAAALLMPSGWLASTLAYHNRRRVEPASTSLPLPPHWQEELAANEFAWG</sequence>
<gene>
    <name evidence="5" type="ORF">AB8998_08710</name>
</gene>
<feature type="region of interest" description="Disordered" evidence="2">
    <location>
        <begin position="374"/>
        <end position="403"/>
    </location>
</feature>
<dbReference type="Gene3D" id="1.20.1260.20">
    <property type="entry name" value="PPE superfamily"/>
    <property type="match status" value="1"/>
</dbReference>
<name>A0ABV4BXP5_9MYCO</name>
<evidence type="ECO:0000259" key="4">
    <source>
        <dbReference type="Pfam" id="PF12484"/>
    </source>
</evidence>
<organism evidence="5 6">
    <name type="scientific">Mycobacterium servetii</name>
    <dbReference type="NCBI Taxonomy" id="3237418"/>
    <lineage>
        <taxon>Bacteria</taxon>
        <taxon>Bacillati</taxon>
        <taxon>Actinomycetota</taxon>
        <taxon>Actinomycetes</taxon>
        <taxon>Mycobacteriales</taxon>
        <taxon>Mycobacteriaceae</taxon>
        <taxon>Mycobacterium</taxon>
    </lineage>
</organism>
<keyword evidence="6" id="KW-1185">Reference proteome</keyword>
<dbReference type="InterPro" id="IPR022171">
    <property type="entry name" value="PPE_C"/>
</dbReference>
<dbReference type="PANTHER" id="PTHR46766">
    <property type="entry name" value="GLUTAMINE-RICH PROTEIN 2"/>
    <property type="match status" value="1"/>
</dbReference>
<dbReference type="Pfam" id="PF00823">
    <property type="entry name" value="PPE"/>
    <property type="match status" value="1"/>
</dbReference>
<feature type="compositionally biased region" description="Basic and acidic residues" evidence="2">
    <location>
        <begin position="383"/>
        <end position="403"/>
    </location>
</feature>
<dbReference type="InterPro" id="IPR000030">
    <property type="entry name" value="PPE_dom"/>
</dbReference>
<feature type="domain" description="PPE" evidence="3">
    <location>
        <begin position="2"/>
        <end position="162"/>
    </location>
</feature>